<feature type="region of interest" description="Disordered" evidence="1">
    <location>
        <begin position="279"/>
        <end position="309"/>
    </location>
</feature>
<feature type="transmembrane region" description="Helical" evidence="2">
    <location>
        <begin position="6"/>
        <end position="28"/>
    </location>
</feature>
<dbReference type="Pfam" id="PF08308">
    <property type="entry name" value="PEGA"/>
    <property type="match status" value="2"/>
</dbReference>
<dbReference type="PROSITE" id="PS51781">
    <property type="entry name" value="SH3B"/>
    <property type="match status" value="1"/>
</dbReference>
<dbReference type="InterPro" id="IPR013229">
    <property type="entry name" value="PEGA"/>
</dbReference>
<keyword evidence="2" id="KW-0812">Transmembrane</keyword>
<evidence type="ECO:0000313" key="5">
    <source>
        <dbReference type="Proteomes" id="UP000177169"/>
    </source>
</evidence>
<evidence type="ECO:0000256" key="2">
    <source>
        <dbReference type="SAM" id="Phobius"/>
    </source>
</evidence>
<evidence type="ECO:0000256" key="1">
    <source>
        <dbReference type="SAM" id="MobiDB-lite"/>
    </source>
</evidence>
<protein>
    <recommendedName>
        <fullName evidence="3">SH3b domain-containing protein</fullName>
    </recommendedName>
</protein>
<comment type="caution">
    <text evidence="4">The sequence shown here is derived from an EMBL/GenBank/DDBJ whole genome shotgun (WGS) entry which is preliminary data.</text>
</comment>
<sequence length="309" mass="33919">MRKLGLAGLVGASLVLVIGLIFFIFGFFRPKVAGIYIDTNPSSTIYLNGEQVGKTPYDKLRDPGETVIRLIPESFQAPLVPYETKITLVPGVKTVVRRDFGESQETSAGEIVSFEKIERDQSSLVVISIPDSAELLIDGKDKTFTPHKTSDILPGEHTLELRADGYQSRPVNVKTHQGYKLTAVVQLALSTSTTQVQPTPTEKPKEEKPMVEILSTPVGFLRVRNQPSSVADEVGRIQPGERYVLLSEDEKTGWYKIGYEEGKEGWISNQYAKKIEASSVTPAVSPRVSPTPTPKVLLSPTRTPPSPSI</sequence>
<dbReference type="Pfam" id="PF08239">
    <property type="entry name" value="SH3_3"/>
    <property type="match status" value="1"/>
</dbReference>
<dbReference type="EMBL" id="MGGR01000016">
    <property type="protein sequence ID" value="OGM33628.1"/>
    <property type="molecule type" value="Genomic_DNA"/>
</dbReference>
<proteinExistence type="predicted"/>
<keyword evidence="2" id="KW-0472">Membrane</keyword>
<reference evidence="4 5" key="1">
    <citation type="journal article" date="2016" name="Nat. Commun.">
        <title>Thousands of microbial genomes shed light on interconnected biogeochemical processes in an aquifer system.</title>
        <authorList>
            <person name="Anantharaman K."/>
            <person name="Brown C.T."/>
            <person name="Hug L.A."/>
            <person name="Sharon I."/>
            <person name="Castelle C.J."/>
            <person name="Probst A.J."/>
            <person name="Thomas B.C."/>
            <person name="Singh A."/>
            <person name="Wilkins M.J."/>
            <person name="Karaoz U."/>
            <person name="Brodie E.L."/>
            <person name="Williams K.H."/>
            <person name="Hubbard S.S."/>
            <person name="Banfield J.F."/>
        </authorList>
    </citation>
    <scope>NUCLEOTIDE SEQUENCE [LARGE SCALE GENOMIC DNA]</scope>
</reference>
<feature type="domain" description="SH3b" evidence="3">
    <location>
        <begin position="209"/>
        <end position="276"/>
    </location>
</feature>
<dbReference type="AlphaFoldDB" id="A0A1F7Z3V6"/>
<gene>
    <name evidence="4" type="ORF">A3D01_01600</name>
</gene>
<keyword evidence="2" id="KW-1133">Transmembrane helix</keyword>
<dbReference type="InterPro" id="IPR003646">
    <property type="entry name" value="SH3-like_bac-type"/>
</dbReference>
<dbReference type="SMART" id="SM00287">
    <property type="entry name" value="SH3b"/>
    <property type="match status" value="1"/>
</dbReference>
<dbReference type="STRING" id="1802505.A3D01_01600"/>
<organism evidence="4 5">
    <name type="scientific">Candidatus Woesebacteria bacterium RIFCSPHIGHO2_02_FULL_39_13</name>
    <dbReference type="NCBI Taxonomy" id="1802505"/>
    <lineage>
        <taxon>Bacteria</taxon>
        <taxon>Candidatus Woeseibacteriota</taxon>
    </lineage>
</organism>
<accession>A0A1F7Z3V6</accession>
<evidence type="ECO:0000313" key="4">
    <source>
        <dbReference type="EMBL" id="OGM33628.1"/>
    </source>
</evidence>
<dbReference type="Gene3D" id="2.30.30.40">
    <property type="entry name" value="SH3 Domains"/>
    <property type="match status" value="1"/>
</dbReference>
<evidence type="ECO:0000259" key="3">
    <source>
        <dbReference type="PROSITE" id="PS51781"/>
    </source>
</evidence>
<dbReference type="Proteomes" id="UP000177169">
    <property type="component" value="Unassembled WGS sequence"/>
</dbReference>
<name>A0A1F7Z3V6_9BACT</name>